<protein>
    <submittedName>
        <fullName evidence="1">Uncharacterized protein</fullName>
    </submittedName>
</protein>
<evidence type="ECO:0000313" key="1">
    <source>
        <dbReference type="EMBL" id="GIY90037.1"/>
    </source>
</evidence>
<accession>A0AAV4X4A9</accession>
<dbReference type="AlphaFoldDB" id="A0AAV4X4A9"/>
<dbReference type="EMBL" id="BPLR01017282">
    <property type="protein sequence ID" value="GIY90037.1"/>
    <property type="molecule type" value="Genomic_DNA"/>
</dbReference>
<gene>
    <name evidence="1" type="ORF">CEXT_459881</name>
</gene>
<comment type="caution">
    <text evidence="1">The sequence shown here is derived from an EMBL/GenBank/DDBJ whole genome shotgun (WGS) entry which is preliminary data.</text>
</comment>
<reference evidence="1 2" key="1">
    <citation type="submission" date="2021-06" db="EMBL/GenBank/DDBJ databases">
        <title>Caerostris extrusa draft genome.</title>
        <authorList>
            <person name="Kono N."/>
            <person name="Arakawa K."/>
        </authorList>
    </citation>
    <scope>NUCLEOTIDE SEQUENCE [LARGE SCALE GENOMIC DNA]</scope>
</reference>
<organism evidence="1 2">
    <name type="scientific">Caerostris extrusa</name>
    <name type="common">Bark spider</name>
    <name type="synonym">Caerostris bankana</name>
    <dbReference type="NCBI Taxonomy" id="172846"/>
    <lineage>
        <taxon>Eukaryota</taxon>
        <taxon>Metazoa</taxon>
        <taxon>Ecdysozoa</taxon>
        <taxon>Arthropoda</taxon>
        <taxon>Chelicerata</taxon>
        <taxon>Arachnida</taxon>
        <taxon>Araneae</taxon>
        <taxon>Araneomorphae</taxon>
        <taxon>Entelegynae</taxon>
        <taxon>Araneoidea</taxon>
        <taxon>Araneidae</taxon>
        <taxon>Caerostris</taxon>
    </lineage>
</organism>
<dbReference type="Proteomes" id="UP001054945">
    <property type="component" value="Unassembled WGS sequence"/>
</dbReference>
<keyword evidence="2" id="KW-1185">Reference proteome</keyword>
<sequence length="66" mass="7593">MMIEPQFFHIYDIIKTCPSQSTMGATAQPQSCSTLFLFIKLSQAHYFPADRSRDRRAGDPRRSPDK</sequence>
<evidence type="ECO:0000313" key="2">
    <source>
        <dbReference type="Proteomes" id="UP001054945"/>
    </source>
</evidence>
<name>A0AAV4X4A9_CAEEX</name>
<proteinExistence type="predicted"/>